<dbReference type="EMBL" id="CAAHFH010000002">
    <property type="protein sequence ID" value="VGO22380.1"/>
    <property type="molecule type" value="Genomic_DNA"/>
</dbReference>
<dbReference type="AlphaFoldDB" id="A0A6C2UQ12"/>
<proteinExistence type="predicted"/>
<dbReference type="Gene3D" id="3.60.15.10">
    <property type="entry name" value="Ribonuclease Z/Hydroxyacylglutathione hydrolase-like"/>
    <property type="match status" value="1"/>
</dbReference>
<feature type="domain" description="Metallo-beta-lactamase" evidence="1">
    <location>
        <begin position="24"/>
        <end position="250"/>
    </location>
</feature>
<dbReference type="RefSeq" id="WP_168433523.1">
    <property type="nucleotide sequence ID" value="NZ_CAAHFH010000002.1"/>
</dbReference>
<dbReference type="SMART" id="SM00849">
    <property type="entry name" value="Lactamase_B"/>
    <property type="match status" value="1"/>
</dbReference>
<evidence type="ECO:0000259" key="1">
    <source>
        <dbReference type="SMART" id="SM00849"/>
    </source>
</evidence>
<sequence>MSAHLPSLRIVVDNQAAVGLVAEHGLSIWVETQNCRILFDTGQGNALRPNTECTKNDPAKADLLVLSHGHYDHTGAIDYVLQQNPEISVFAHPVILSQRYSIYSDKDPKIISMPEEQQLLIENLLDSHLNWIRKPTQIAPGIHLTGPIPRIHPLEDTGGPFFVDPEGKEPDPITDDMAMWIETPRGLLIICGCCHSGLINTVNYIRQASKEERIVGIMGGLHLKNASAARLVATTDALRDFNPEFIVPCHCTGDAAIDYFKQNLTTKITSGFAGFELNTGDMQ</sequence>
<dbReference type="InterPro" id="IPR041712">
    <property type="entry name" value="DHPS-like_MBL-fold"/>
</dbReference>
<reference evidence="2 3" key="1">
    <citation type="submission" date="2019-04" db="EMBL/GenBank/DDBJ databases">
        <authorList>
            <person name="Van Vliet M D."/>
        </authorList>
    </citation>
    <scope>NUCLEOTIDE SEQUENCE [LARGE SCALE GENOMIC DNA]</scope>
    <source>
        <strain evidence="2 3">F21</strain>
    </source>
</reference>
<dbReference type="PANTHER" id="PTHR13754">
    <property type="entry name" value="METALLO-BETA-LACTAMASE SUPERFAMILY PROTEIN"/>
    <property type="match status" value="1"/>
</dbReference>
<dbReference type="Pfam" id="PF00753">
    <property type="entry name" value="Lactamase_B"/>
    <property type="match status" value="1"/>
</dbReference>
<dbReference type="CDD" id="cd07713">
    <property type="entry name" value="DHPS-like_MBL-fold"/>
    <property type="match status" value="1"/>
</dbReference>
<name>A0A6C2UQ12_9BACT</name>
<evidence type="ECO:0000313" key="3">
    <source>
        <dbReference type="Proteomes" id="UP000346198"/>
    </source>
</evidence>
<dbReference type="InterPro" id="IPR001279">
    <property type="entry name" value="Metallo-B-lactamas"/>
</dbReference>
<dbReference type="GO" id="GO:0016740">
    <property type="term" value="F:transferase activity"/>
    <property type="evidence" value="ECO:0007669"/>
    <property type="project" value="TreeGrafter"/>
</dbReference>
<accession>A0A6C2UQ12</accession>
<keyword evidence="3" id="KW-1185">Reference proteome</keyword>
<evidence type="ECO:0000313" key="2">
    <source>
        <dbReference type="EMBL" id="VGO22380.1"/>
    </source>
</evidence>
<dbReference type="InterPro" id="IPR052926">
    <property type="entry name" value="Metallo-beta-lactamase_dom"/>
</dbReference>
<protein>
    <recommendedName>
        <fullName evidence="1">Metallo-beta-lactamase domain-containing protein</fullName>
    </recommendedName>
</protein>
<dbReference type="Proteomes" id="UP000346198">
    <property type="component" value="Unassembled WGS sequence"/>
</dbReference>
<organism evidence="2 3">
    <name type="scientific">Pontiella sulfatireligans</name>
    <dbReference type="NCBI Taxonomy" id="2750658"/>
    <lineage>
        <taxon>Bacteria</taxon>
        <taxon>Pseudomonadati</taxon>
        <taxon>Kiritimatiellota</taxon>
        <taxon>Kiritimatiellia</taxon>
        <taxon>Kiritimatiellales</taxon>
        <taxon>Pontiellaceae</taxon>
        <taxon>Pontiella</taxon>
    </lineage>
</organism>
<dbReference type="InterPro" id="IPR036866">
    <property type="entry name" value="RibonucZ/Hydroxyglut_hydro"/>
</dbReference>
<dbReference type="SUPFAM" id="SSF56281">
    <property type="entry name" value="Metallo-hydrolase/oxidoreductase"/>
    <property type="match status" value="1"/>
</dbReference>
<gene>
    <name evidence="2" type="ORF">SCARR_04463</name>
</gene>
<dbReference type="PANTHER" id="PTHR13754:SF13">
    <property type="entry name" value="METALLO-BETA-LACTAMASE SUPERFAMILY PROTEIN (AFU_ORTHOLOGUE AFUA_3G07630)"/>
    <property type="match status" value="1"/>
</dbReference>